<feature type="compositionally biased region" description="Polar residues" evidence="1">
    <location>
        <begin position="263"/>
        <end position="307"/>
    </location>
</feature>
<evidence type="ECO:0000313" key="2">
    <source>
        <dbReference type="EMBL" id="CCC50181.1"/>
    </source>
</evidence>
<gene>
    <name evidence="2" type="ORF">TVY486_0900040</name>
</gene>
<dbReference type="EMBL" id="HE573025">
    <property type="protein sequence ID" value="CCC50181.1"/>
    <property type="molecule type" value="Genomic_DNA"/>
</dbReference>
<reference evidence="2" key="1">
    <citation type="journal article" date="2012" name="Proc. Natl. Acad. Sci. U.S.A.">
        <title>Antigenic diversity is generated by distinct evolutionary mechanisms in African trypanosome species.</title>
        <authorList>
            <person name="Jackson A.P."/>
            <person name="Berry A."/>
            <person name="Aslett M."/>
            <person name="Allison H.C."/>
            <person name="Burton P."/>
            <person name="Vavrova-Anderson J."/>
            <person name="Brown R."/>
            <person name="Browne H."/>
            <person name="Corton N."/>
            <person name="Hauser H."/>
            <person name="Gamble J."/>
            <person name="Gilderthorp R."/>
            <person name="Marcello L."/>
            <person name="McQuillan J."/>
            <person name="Otto T.D."/>
            <person name="Quail M.A."/>
            <person name="Sanders M.J."/>
            <person name="van Tonder A."/>
            <person name="Ginger M.L."/>
            <person name="Field M.C."/>
            <person name="Barry J.D."/>
            <person name="Hertz-Fowler C."/>
            <person name="Berriman M."/>
        </authorList>
    </citation>
    <scope>NUCLEOTIDE SEQUENCE</scope>
    <source>
        <strain evidence="2">Y486</strain>
    </source>
</reference>
<dbReference type="Gene3D" id="3.10.20.90">
    <property type="entry name" value="Phosphatidylinositol 3-kinase Catalytic Subunit, Chain A, domain 1"/>
    <property type="match status" value="1"/>
</dbReference>
<protein>
    <recommendedName>
        <fullName evidence="3">Ubiquitin-like domain-containing protein</fullName>
    </recommendedName>
</protein>
<evidence type="ECO:0008006" key="3">
    <source>
        <dbReference type="Google" id="ProtNLM"/>
    </source>
</evidence>
<proteinExistence type="predicted"/>
<dbReference type="AlphaFoldDB" id="G0U3U1"/>
<name>G0U3U1_TRYVY</name>
<accession>G0U3U1</accession>
<feature type="region of interest" description="Disordered" evidence="1">
    <location>
        <begin position="263"/>
        <end position="317"/>
    </location>
</feature>
<feature type="region of interest" description="Disordered" evidence="1">
    <location>
        <begin position="125"/>
        <end position="149"/>
    </location>
</feature>
<evidence type="ECO:0000256" key="1">
    <source>
        <dbReference type="SAM" id="MobiDB-lite"/>
    </source>
</evidence>
<dbReference type="InterPro" id="IPR029071">
    <property type="entry name" value="Ubiquitin-like_domsf"/>
</dbReference>
<dbReference type="VEuPathDB" id="TriTrypDB:TvY486_0900040"/>
<dbReference type="SUPFAM" id="SSF54236">
    <property type="entry name" value="Ubiquitin-like"/>
    <property type="match status" value="1"/>
</dbReference>
<sequence length="383" mass="42852">MVLRRLQHTSPICSWYRHGMRFLSVTSEVRDGLTRQLGALKEECKGQGLDLADMLEASRVVMRSLQEALKRANVDDEQFKGKCATLNASLKAYTVRMSNLHNEAHSIQSGADALLKLLWGTETPTRGASFSSPPNIPEGQTKATPVTPNAEQGTDEFVVEPPPVAKLFENKAQAPERVEAEHVPVDAGRPVKTEKEKNPHIEEIEVETIEIETVEVESESNSVDSVAISDITRELYERGVNFSHCLEEKSLRQLYRDVLSGKVPSSVQAGRPSGGTSEYSPNSNQPRMPQPRQQSYNRQQAPPNTNEAGLANDPYPNAYRKMVDPMKHVWEIKREIAAEKGIDPQSVDLWSGKTKLEDHKLLYDYPTVQSYPIEVRQKGDVPR</sequence>
<organism evidence="2">
    <name type="scientific">Trypanosoma vivax (strain Y486)</name>
    <dbReference type="NCBI Taxonomy" id="1055687"/>
    <lineage>
        <taxon>Eukaryota</taxon>
        <taxon>Discoba</taxon>
        <taxon>Euglenozoa</taxon>
        <taxon>Kinetoplastea</taxon>
        <taxon>Metakinetoplastina</taxon>
        <taxon>Trypanosomatida</taxon>
        <taxon>Trypanosomatidae</taxon>
        <taxon>Trypanosoma</taxon>
        <taxon>Duttonella</taxon>
    </lineage>
</organism>